<evidence type="ECO:0000256" key="1">
    <source>
        <dbReference type="SAM" id="MobiDB-lite"/>
    </source>
</evidence>
<evidence type="ECO:0000313" key="3">
    <source>
        <dbReference type="Proteomes" id="UP001501729"/>
    </source>
</evidence>
<accession>A0AAV3UD35</accession>
<gene>
    <name evidence="2" type="ORF">GCM10025751_09820</name>
</gene>
<feature type="region of interest" description="Disordered" evidence="1">
    <location>
        <begin position="1"/>
        <end position="20"/>
    </location>
</feature>
<dbReference type="GeneID" id="68611538"/>
<keyword evidence="3" id="KW-1185">Reference proteome</keyword>
<sequence>MKSAADSTSSPENALVFSPAIGNRTDDECVSRLSTSPPSATNALLVSYKQSPEELLERWRERFGDEPSSFGIIAVGNHGSPRQTENDRNVVSLVRPDCLGRLQTAMYLYLDQWSTTDRQQVLCFDSITAMLRHVNRTIAFRFVHSLTNSLRRFDVDAHFHMHPQAHDEETIAMFRPLFDTVIDGPPKTAPTISPEALSVLLDSPRRRFVCRYLAEIADTADVSAVADRIAVWESEAAPSRDT</sequence>
<protein>
    <submittedName>
        <fullName evidence="2">Uncharacterized protein</fullName>
    </submittedName>
</protein>
<comment type="caution">
    <text evidence="2">The sequence shown here is derived from an EMBL/GenBank/DDBJ whole genome shotgun (WGS) entry which is preliminary data.</text>
</comment>
<proteinExistence type="predicted"/>
<dbReference type="AlphaFoldDB" id="A0AAV3UD35"/>
<dbReference type="Pfam" id="PF24336">
    <property type="entry name" value="DUF7504"/>
    <property type="match status" value="1"/>
</dbReference>
<dbReference type="RefSeq" id="WP_227775764.1">
    <property type="nucleotide sequence ID" value="NZ_BAABKX010000001.1"/>
</dbReference>
<dbReference type="EMBL" id="BAABKX010000001">
    <property type="protein sequence ID" value="GAA5044074.1"/>
    <property type="molecule type" value="Genomic_DNA"/>
</dbReference>
<dbReference type="InterPro" id="IPR055927">
    <property type="entry name" value="DUF7504"/>
</dbReference>
<reference evidence="2 3" key="1">
    <citation type="journal article" date="2019" name="Int. J. Syst. Evol. Microbiol.">
        <title>The Global Catalogue of Microorganisms (GCM) 10K type strain sequencing project: providing services to taxonomists for standard genome sequencing and annotation.</title>
        <authorList>
            <consortium name="The Broad Institute Genomics Platform"/>
            <consortium name="The Broad Institute Genome Sequencing Center for Infectious Disease"/>
            <person name="Wu L."/>
            <person name="Ma J."/>
        </authorList>
    </citation>
    <scope>NUCLEOTIDE SEQUENCE [LARGE SCALE GENOMIC DNA]</scope>
    <source>
        <strain evidence="2 3">JCM 17504</strain>
    </source>
</reference>
<dbReference type="Proteomes" id="UP001501729">
    <property type="component" value="Unassembled WGS sequence"/>
</dbReference>
<evidence type="ECO:0000313" key="2">
    <source>
        <dbReference type="EMBL" id="GAA5044074.1"/>
    </source>
</evidence>
<name>A0AAV3UD35_9EURY</name>
<feature type="compositionally biased region" description="Polar residues" evidence="1">
    <location>
        <begin position="1"/>
        <end position="12"/>
    </location>
</feature>
<organism evidence="2 3">
    <name type="scientific">Haladaptatus pallidirubidus</name>
    <dbReference type="NCBI Taxonomy" id="1008152"/>
    <lineage>
        <taxon>Archaea</taxon>
        <taxon>Methanobacteriati</taxon>
        <taxon>Methanobacteriota</taxon>
        <taxon>Stenosarchaea group</taxon>
        <taxon>Halobacteria</taxon>
        <taxon>Halobacteriales</taxon>
        <taxon>Haladaptataceae</taxon>
        <taxon>Haladaptatus</taxon>
    </lineage>
</organism>